<sequence>MAHVNELKTALNEEARNVCPPPELKNKVMSQFTQKRNRGMKRYVAAFLVALFIIPTSAFAYQSLLADGLYGSFANVKKHVASATLEGYMTFDAKLSEAKGEMGKEEYEKFREALNVLTDAKLKYGDPFGNINYDLMPKEEKEKIRVNSFVLQPYFDKLNGDVPSKELLSSYEYKLFIDALMTYETILAKAEIDTSKGPVEIEKLPVEYQEQFKLTQNFIHSVYQLQEEQQQ</sequence>
<keyword evidence="4" id="KW-1185">Reference proteome</keyword>
<dbReference type="Gene3D" id="1.10.3950.10">
    <property type="entry name" value="putative ecf-type sigma factor negative effector from bacillus cereus"/>
    <property type="match status" value="1"/>
</dbReference>
<dbReference type="EMBL" id="JAFHKR010000039">
    <property type="protein sequence ID" value="MBN3554564.1"/>
    <property type="molecule type" value="Genomic_DNA"/>
</dbReference>
<dbReference type="InterPro" id="IPR022019">
    <property type="entry name" value="DUF3600"/>
</dbReference>
<reference evidence="3 4" key="1">
    <citation type="submission" date="2021-01" db="EMBL/GenBank/DDBJ databases">
        <title>Genome Sequencing of Type Strains.</title>
        <authorList>
            <person name="Lemaire J.F."/>
            <person name="Inderbitzin P."/>
            <person name="Collins S.B."/>
            <person name="Wespe N."/>
            <person name="Knight-Connoni V."/>
        </authorList>
    </citation>
    <scope>NUCLEOTIDE SEQUENCE [LARGE SCALE GENOMIC DNA]</scope>
    <source>
        <strain evidence="3 4">DSM 23009</strain>
    </source>
</reference>
<feature type="domain" description="DUF3600" evidence="2">
    <location>
        <begin position="63"/>
        <end position="222"/>
    </location>
</feature>
<dbReference type="InterPro" id="IPR038267">
    <property type="entry name" value="ECF_sigma_eff"/>
</dbReference>
<dbReference type="Proteomes" id="UP001296923">
    <property type="component" value="Unassembled WGS sequence"/>
</dbReference>
<evidence type="ECO:0000313" key="4">
    <source>
        <dbReference type="Proteomes" id="UP001296923"/>
    </source>
</evidence>
<feature type="transmembrane region" description="Helical" evidence="1">
    <location>
        <begin position="43"/>
        <end position="61"/>
    </location>
</feature>
<evidence type="ECO:0000259" key="2">
    <source>
        <dbReference type="Pfam" id="PF12207"/>
    </source>
</evidence>
<keyword evidence="1" id="KW-0812">Transmembrane</keyword>
<proteinExistence type="predicted"/>
<gene>
    <name evidence="3" type="ORF">JYA63_09825</name>
</gene>
<accession>A0ABS2ZRB8</accession>
<organism evidence="3 4">
    <name type="scientific">Fictibacillus nanhaiensis</name>
    <dbReference type="NCBI Taxonomy" id="742169"/>
    <lineage>
        <taxon>Bacteria</taxon>
        <taxon>Bacillati</taxon>
        <taxon>Bacillota</taxon>
        <taxon>Bacilli</taxon>
        <taxon>Bacillales</taxon>
        <taxon>Fictibacillaceae</taxon>
        <taxon>Fictibacillus</taxon>
    </lineage>
</organism>
<evidence type="ECO:0000313" key="3">
    <source>
        <dbReference type="EMBL" id="MBN3554564.1"/>
    </source>
</evidence>
<dbReference type="Pfam" id="PF12207">
    <property type="entry name" value="DUF3600"/>
    <property type="match status" value="1"/>
</dbReference>
<name>A0ABS2ZRB8_9BACL</name>
<comment type="caution">
    <text evidence="3">The sequence shown here is derived from an EMBL/GenBank/DDBJ whole genome shotgun (WGS) entry which is preliminary data.</text>
</comment>
<keyword evidence="1" id="KW-1133">Transmembrane helix</keyword>
<dbReference type="RefSeq" id="WP_205725592.1">
    <property type="nucleotide sequence ID" value="NZ_JAFHKR010000039.1"/>
</dbReference>
<evidence type="ECO:0000256" key="1">
    <source>
        <dbReference type="SAM" id="Phobius"/>
    </source>
</evidence>
<keyword evidence="1" id="KW-0472">Membrane</keyword>
<protein>
    <submittedName>
        <fullName evidence="3">DUF3600 domain-containing protein</fullName>
    </submittedName>
</protein>